<sequence length="130" mass="14897">MAILKFLTLYLWLISISAHFSNPSNAAFIPKNAARNPIRRPKLPASDTSKKMLKNATRVDPKRECGGMSSRSECGQYPKCRWCRSDALDDMCFSKSEAWRLPSQNIYLVDYGKVPLSQVLQYEDQELNMF</sequence>
<feature type="chain" id="PRO_5043832146" evidence="1">
    <location>
        <begin position="19"/>
        <end position="130"/>
    </location>
</feature>
<feature type="signal peptide" evidence="1">
    <location>
        <begin position="1"/>
        <end position="18"/>
    </location>
</feature>
<dbReference type="Proteomes" id="UP000826271">
    <property type="component" value="Unassembled WGS sequence"/>
</dbReference>
<keyword evidence="3" id="KW-1185">Reference proteome</keyword>
<dbReference type="AlphaFoldDB" id="A0AAV6Y1Q9"/>
<dbReference type="EMBL" id="WHWC01000003">
    <property type="protein sequence ID" value="KAG8385388.1"/>
    <property type="molecule type" value="Genomic_DNA"/>
</dbReference>
<evidence type="ECO:0000313" key="3">
    <source>
        <dbReference type="Proteomes" id="UP000826271"/>
    </source>
</evidence>
<accession>A0AAV6Y1Q9</accession>
<evidence type="ECO:0000313" key="2">
    <source>
        <dbReference type="EMBL" id="KAG8385388.1"/>
    </source>
</evidence>
<proteinExistence type="predicted"/>
<dbReference type="PANTHER" id="PTHR36896:SF2">
    <property type="entry name" value="OS01G0729500 PROTEIN"/>
    <property type="match status" value="1"/>
</dbReference>
<name>A0AAV6Y1Q9_9LAMI</name>
<gene>
    <name evidence="2" type="ORF">BUALT_Bualt03G0037800</name>
</gene>
<comment type="caution">
    <text evidence="2">The sequence shown here is derived from an EMBL/GenBank/DDBJ whole genome shotgun (WGS) entry which is preliminary data.</text>
</comment>
<evidence type="ECO:0000256" key="1">
    <source>
        <dbReference type="SAM" id="SignalP"/>
    </source>
</evidence>
<protein>
    <submittedName>
        <fullName evidence="2">Uncharacterized protein</fullName>
    </submittedName>
</protein>
<reference evidence="2" key="1">
    <citation type="submission" date="2019-10" db="EMBL/GenBank/DDBJ databases">
        <authorList>
            <person name="Zhang R."/>
            <person name="Pan Y."/>
            <person name="Wang J."/>
            <person name="Ma R."/>
            <person name="Yu S."/>
        </authorList>
    </citation>
    <scope>NUCLEOTIDE SEQUENCE</scope>
    <source>
        <strain evidence="2">LA-IB0</strain>
        <tissue evidence="2">Leaf</tissue>
    </source>
</reference>
<organism evidence="2 3">
    <name type="scientific">Buddleja alternifolia</name>
    <dbReference type="NCBI Taxonomy" id="168488"/>
    <lineage>
        <taxon>Eukaryota</taxon>
        <taxon>Viridiplantae</taxon>
        <taxon>Streptophyta</taxon>
        <taxon>Embryophyta</taxon>
        <taxon>Tracheophyta</taxon>
        <taxon>Spermatophyta</taxon>
        <taxon>Magnoliopsida</taxon>
        <taxon>eudicotyledons</taxon>
        <taxon>Gunneridae</taxon>
        <taxon>Pentapetalae</taxon>
        <taxon>asterids</taxon>
        <taxon>lamiids</taxon>
        <taxon>Lamiales</taxon>
        <taxon>Scrophulariaceae</taxon>
        <taxon>Buddlejeae</taxon>
        <taxon>Buddleja</taxon>
    </lineage>
</organism>
<dbReference type="PANTHER" id="PTHR36896">
    <property type="entry name" value="OS01G0729500 PROTEIN"/>
    <property type="match status" value="1"/>
</dbReference>
<keyword evidence="1" id="KW-0732">Signal</keyword>